<keyword evidence="1" id="KW-0812">Transmembrane</keyword>
<name>V5Z6W2_9GAMM</name>
<organism evidence="2 3">
    <name type="scientific">Erwinia piriflorinigrans CFBP 5888</name>
    <dbReference type="NCBI Taxonomy" id="1161919"/>
    <lineage>
        <taxon>Bacteria</taxon>
        <taxon>Pseudomonadati</taxon>
        <taxon>Pseudomonadota</taxon>
        <taxon>Gammaproteobacteria</taxon>
        <taxon>Enterobacterales</taxon>
        <taxon>Erwiniaceae</taxon>
        <taxon>Erwinia</taxon>
    </lineage>
</organism>
<dbReference type="AlphaFoldDB" id="V5Z6W2"/>
<dbReference type="Gene3D" id="2.60.200.20">
    <property type="match status" value="1"/>
</dbReference>
<evidence type="ECO:0000256" key="1">
    <source>
        <dbReference type="SAM" id="Phobius"/>
    </source>
</evidence>
<protein>
    <submittedName>
        <fullName evidence="2">Type III secretion system protein PrgH/EprH</fullName>
    </submittedName>
</protein>
<dbReference type="EMBL" id="CAHS01000014">
    <property type="protein sequence ID" value="CCG87061.1"/>
    <property type="molecule type" value="Genomic_DNA"/>
</dbReference>
<dbReference type="Pfam" id="PF09480">
    <property type="entry name" value="PrgH"/>
    <property type="match status" value="1"/>
</dbReference>
<dbReference type="OrthoDB" id="9035799at2"/>
<dbReference type="Proteomes" id="UP000018217">
    <property type="component" value="Unassembled WGS sequence"/>
</dbReference>
<feature type="transmembrane region" description="Helical" evidence="1">
    <location>
        <begin position="170"/>
        <end position="191"/>
    </location>
</feature>
<dbReference type="InterPro" id="IPR019029">
    <property type="entry name" value="T3SS_PrgH/EprH-like"/>
</dbReference>
<proteinExistence type="predicted"/>
<dbReference type="Gene3D" id="3.30.70.1770">
    <property type="match status" value="1"/>
</dbReference>
<comment type="caution">
    <text evidence="2">The sequence shown here is derived from an EMBL/GenBank/DDBJ whole genome shotgun (WGS) entry which is preliminary data.</text>
</comment>
<keyword evidence="3" id="KW-1185">Reference proteome</keyword>
<gene>
    <name evidence="2" type="primary">prgH</name>
    <name evidence="2" type="ORF">EPIR_1696</name>
</gene>
<dbReference type="GO" id="GO:0016020">
    <property type="term" value="C:membrane"/>
    <property type="evidence" value="ECO:0007669"/>
    <property type="project" value="InterPro"/>
</dbReference>
<evidence type="ECO:0000313" key="2">
    <source>
        <dbReference type="EMBL" id="CCG87061.1"/>
    </source>
</evidence>
<evidence type="ECO:0000313" key="3">
    <source>
        <dbReference type="Proteomes" id="UP000018217"/>
    </source>
</evidence>
<reference evidence="2 3" key="1">
    <citation type="journal article" date="2013" name="Syst. Appl. Microbiol.">
        <title>Phylogenetic position and virulence apparatus of the pear flower necrosis pathogen Erwinia piriflorinigrans CFBP 5888T as assessed by comparative genomics.</title>
        <authorList>
            <person name="Smits T.H."/>
            <person name="Rezzonico F."/>
            <person name="Lopez M.M."/>
            <person name="Blom J."/>
            <person name="Goesmann A."/>
            <person name="Frey J.E."/>
            <person name="Duffy B."/>
        </authorList>
    </citation>
    <scope>NUCLEOTIDE SEQUENCE [LARGE SCALE GENOMIC DNA]</scope>
    <source>
        <strain evidence="3">CFBP5888</strain>
    </source>
</reference>
<keyword evidence="1" id="KW-1133">Transmembrane helix</keyword>
<dbReference type="STRING" id="1161919.EPIR_1696"/>
<accession>V5Z6W2</accession>
<keyword evidence="1" id="KW-0472">Membrane</keyword>
<sequence length="431" mass="49790">MISNMEKPINTEYLERNGSNFTLKILFGPMFGCELHLIAEDYFLIINSKKSLFPANAEVSLEHVHSAHYTYNTLYIPYDLPAPNILFRLSSLSDYEGDKAVGIDVYGLSDSYATELYENEIFTHENICFAFKQSSDKWSDKIINYNPFKRECDNPSEACDFLTTKKNRRLIFLSFSGMLVSLLIITFIYFYSSDVSQFDNRMATLNKELTGNSMSYNIVKSRDDEIIFVLVSQKQELEWLKEALSKLNENGRVVPVWLAQQNKTVVSQLVQAGHPVLQIDYSSPVHPVIAVYRELEKNEEEILKSEVLKKIPYALDAEVLFNPKENLLTEARNGLDNLNIQYRQVKASTGYSLIIRDALSDVILLRLSDFIENFRSKWGSEMINFSVNLDDNWLLNKSYIDSNDGYLFLNSHHWYFPLNLGDMSRAQYNQK</sequence>